<dbReference type="SUPFAM" id="SSF53807">
    <property type="entry name" value="Helical backbone' metal receptor"/>
    <property type="match status" value="1"/>
</dbReference>
<keyword evidence="4 5" id="KW-0732">Signal</keyword>
<sequence precursor="true">MKLKSLTAAMLAMSLGLAACGAEEQQSASKSNEITVEDNYGQVAIPVPVERAASTDNRTFEILADWDIPLVAAPKTLIPDTIDAYEGDDVADMGSHREPNLEALVEAQPDLIISGQRFSQHYEDMKKLNPEVPIVDFEPRKDHDFFEDMKREVMAMGKIFDKESEAKELVADFDKAAERAKKAYNGSDTVMAVNVSGGEIGYIAPKVGRTYGQIFELLNLKPALEVEGASSNHEGDDISVEAIAESNPNWIFVLDRDGAINADKPDYQKASKVIADSPALKNVSAIKDQHLVYAPQDTYINESIITYTEMLNDIADAFEQSK</sequence>
<organism evidence="7 8">
    <name type="scientific">Corynebacterium gerontici</name>
    <dbReference type="NCBI Taxonomy" id="2079234"/>
    <lineage>
        <taxon>Bacteria</taxon>
        <taxon>Bacillati</taxon>
        <taxon>Actinomycetota</taxon>
        <taxon>Actinomycetes</taxon>
        <taxon>Mycobacteriales</taxon>
        <taxon>Corynebacteriaceae</taxon>
        <taxon>Corynebacterium</taxon>
    </lineage>
</organism>
<feature type="chain" id="PRO_5018207775" evidence="5">
    <location>
        <begin position="22"/>
        <end position="322"/>
    </location>
</feature>
<dbReference type="InterPro" id="IPR002491">
    <property type="entry name" value="ABC_transptr_periplasmic_BD"/>
</dbReference>
<protein>
    <submittedName>
        <fullName evidence="7">Putative ABC transporter solute-binding protein YclQ</fullName>
    </submittedName>
</protein>
<dbReference type="Gene3D" id="3.40.50.1980">
    <property type="entry name" value="Nitrogenase molybdenum iron protein domain"/>
    <property type="match status" value="2"/>
</dbReference>
<dbReference type="Pfam" id="PF01497">
    <property type="entry name" value="Peripla_BP_2"/>
    <property type="match status" value="1"/>
</dbReference>
<reference evidence="7 8" key="1">
    <citation type="submission" date="2018-11" db="EMBL/GenBank/DDBJ databases">
        <authorList>
            <person name="Kleinhagauer T."/>
            <person name="Glaeser S.P."/>
            <person name="Spergser J."/>
            <person name="Ruckert C."/>
            <person name="Kaempfer P."/>
            <person name="Busse H.-J."/>
        </authorList>
    </citation>
    <scope>NUCLEOTIDE SEQUENCE [LARGE SCALE GENOMIC DNA]</scope>
    <source>
        <strain evidence="7 8">W8</strain>
    </source>
</reference>
<dbReference type="KEGG" id="cgk:CGERO_03160"/>
<keyword evidence="3" id="KW-0813">Transport</keyword>
<evidence type="ECO:0000256" key="1">
    <source>
        <dbReference type="ARBA" id="ARBA00004196"/>
    </source>
</evidence>
<dbReference type="PANTHER" id="PTHR30532:SF28">
    <property type="entry name" value="PETROBACTIN-BINDING PROTEIN YCLQ"/>
    <property type="match status" value="1"/>
</dbReference>
<comment type="similarity">
    <text evidence="2">Belongs to the bacterial solute-binding protein 8 family.</text>
</comment>
<feature type="signal peptide" evidence="5">
    <location>
        <begin position="1"/>
        <end position="21"/>
    </location>
</feature>
<dbReference type="GO" id="GO:1901678">
    <property type="term" value="P:iron coordination entity transport"/>
    <property type="evidence" value="ECO:0007669"/>
    <property type="project" value="UniProtKB-ARBA"/>
</dbReference>
<dbReference type="GO" id="GO:0030288">
    <property type="term" value="C:outer membrane-bounded periplasmic space"/>
    <property type="evidence" value="ECO:0007669"/>
    <property type="project" value="TreeGrafter"/>
</dbReference>
<evidence type="ECO:0000259" key="6">
    <source>
        <dbReference type="PROSITE" id="PS50983"/>
    </source>
</evidence>
<keyword evidence="8" id="KW-1185">Reference proteome</keyword>
<dbReference type="InterPro" id="IPR051313">
    <property type="entry name" value="Bact_iron-sidero_bind"/>
</dbReference>
<name>A0A3G6IYT7_9CORY</name>
<dbReference type="EMBL" id="CP033897">
    <property type="protein sequence ID" value="AZA10955.1"/>
    <property type="molecule type" value="Genomic_DNA"/>
</dbReference>
<feature type="domain" description="Fe/B12 periplasmic-binding" evidence="6">
    <location>
        <begin position="51"/>
        <end position="322"/>
    </location>
</feature>
<evidence type="ECO:0000256" key="2">
    <source>
        <dbReference type="ARBA" id="ARBA00008814"/>
    </source>
</evidence>
<comment type="subcellular location">
    <subcellularLocation>
        <location evidence="1">Cell envelope</location>
    </subcellularLocation>
</comment>
<gene>
    <name evidence="7" type="primary">yclQ</name>
    <name evidence="7" type="ORF">CGERO_03160</name>
</gene>
<dbReference type="PROSITE" id="PS50983">
    <property type="entry name" value="FE_B12_PBP"/>
    <property type="match status" value="1"/>
</dbReference>
<dbReference type="AlphaFoldDB" id="A0A3G6IYT7"/>
<dbReference type="PROSITE" id="PS51257">
    <property type="entry name" value="PROKAR_LIPOPROTEIN"/>
    <property type="match status" value="1"/>
</dbReference>
<evidence type="ECO:0000256" key="5">
    <source>
        <dbReference type="SAM" id="SignalP"/>
    </source>
</evidence>
<evidence type="ECO:0000313" key="8">
    <source>
        <dbReference type="Proteomes" id="UP000271587"/>
    </source>
</evidence>
<accession>A0A3G6IYT7</accession>
<evidence type="ECO:0000313" key="7">
    <source>
        <dbReference type="EMBL" id="AZA10955.1"/>
    </source>
</evidence>
<dbReference type="Proteomes" id="UP000271587">
    <property type="component" value="Chromosome"/>
</dbReference>
<evidence type="ECO:0000256" key="3">
    <source>
        <dbReference type="ARBA" id="ARBA00022448"/>
    </source>
</evidence>
<evidence type="ECO:0000256" key="4">
    <source>
        <dbReference type="ARBA" id="ARBA00022729"/>
    </source>
</evidence>
<dbReference type="PANTHER" id="PTHR30532">
    <property type="entry name" value="IRON III DICITRATE-BINDING PERIPLASMIC PROTEIN"/>
    <property type="match status" value="1"/>
</dbReference>
<proteinExistence type="inferred from homology"/>